<organism evidence="1 2">
    <name type="scientific">Pleomassaria siparia CBS 279.74</name>
    <dbReference type="NCBI Taxonomy" id="1314801"/>
    <lineage>
        <taxon>Eukaryota</taxon>
        <taxon>Fungi</taxon>
        <taxon>Dikarya</taxon>
        <taxon>Ascomycota</taxon>
        <taxon>Pezizomycotina</taxon>
        <taxon>Dothideomycetes</taxon>
        <taxon>Pleosporomycetidae</taxon>
        <taxon>Pleosporales</taxon>
        <taxon>Pleomassariaceae</taxon>
        <taxon>Pleomassaria</taxon>
    </lineage>
</organism>
<dbReference type="Proteomes" id="UP000799428">
    <property type="component" value="Unassembled WGS sequence"/>
</dbReference>
<proteinExistence type="predicted"/>
<sequence length="187" mass="21964">MASILSAENREAMIADLTDQGFPPLPNEEPIDTAKRVFESTSKKLNFPRANKLFVTRIREHNRTEEVSKAMDDINDIFVEIAKISMTPEERTELDNEFKLISEGKMPLAKYHKLDRNNEDHKLLLILRESREEVNRLTQACIKDYTPENLQRLNDYTFPDEMKDIWKKFPEDSVFRVDLSSFLDRKV</sequence>
<keyword evidence="2" id="KW-1185">Reference proteome</keyword>
<reference evidence="1" key="1">
    <citation type="journal article" date="2020" name="Stud. Mycol.">
        <title>101 Dothideomycetes genomes: a test case for predicting lifestyles and emergence of pathogens.</title>
        <authorList>
            <person name="Haridas S."/>
            <person name="Albert R."/>
            <person name="Binder M."/>
            <person name="Bloem J."/>
            <person name="Labutti K."/>
            <person name="Salamov A."/>
            <person name="Andreopoulos B."/>
            <person name="Baker S."/>
            <person name="Barry K."/>
            <person name="Bills G."/>
            <person name="Bluhm B."/>
            <person name="Cannon C."/>
            <person name="Castanera R."/>
            <person name="Culley D."/>
            <person name="Daum C."/>
            <person name="Ezra D."/>
            <person name="Gonzalez J."/>
            <person name="Henrissat B."/>
            <person name="Kuo A."/>
            <person name="Liang C."/>
            <person name="Lipzen A."/>
            <person name="Lutzoni F."/>
            <person name="Magnuson J."/>
            <person name="Mondo S."/>
            <person name="Nolan M."/>
            <person name="Ohm R."/>
            <person name="Pangilinan J."/>
            <person name="Park H.-J."/>
            <person name="Ramirez L."/>
            <person name="Alfaro M."/>
            <person name="Sun H."/>
            <person name="Tritt A."/>
            <person name="Yoshinaga Y."/>
            <person name="Zwiers L.-H."/>
            <person name="Turgeon B."/>
            <person name="Goodwin S."/>
            <person name="Spatafora J."/>
            <person name="Crous P."/>
            <person name="Grigoriev I."/>
        </authorList>
    </citation>
    <scope>NUCLEOTIDE SEQUENCE</scope>
    <source>
        <strain evidence="1">CBS 279.74</strain>
    </source>
</reference>
<dbReference type="AlphaFoldDB" id="A0A6G1K973"/>
<evidence type="ECO:0000313" key="1">
    <source>
        <dbReference type="EMBL" id="KAF2708991.1"/>
    </source>
</evidence>
<dbReference type="EMBL" id="MU005771">
    <property type="protein sequence ID" value="KAF2708991.1"/>
    <property type="molecule type" value="Genomic_DNA"/>
</dbReference>
<evidence type="ECO:0000313" key="2">
    <source>
        <dbReference type="Proteomes" id="UP000799428"/>
    </source>
</evidence>
<protein>
    <submittedName>
        <fullName evidence="1">Uncharacterized protein</fullName>
    </submittedName>
</protein>
<accession>A0A6G1K973</accession>
<gene>
    <name evidence="1" type="ORF">K504DRAFT_293523</name>
</gene>
<name>A0A6G1K973_9PLEO</name>